<sequence length="212" mass="23749">MPVPSKPINTFTITIMLTFSDLVAAFRKWDSQVGCARFKQKPNGVPLNHSKVASLQEVSDCGGLKLNHVSVLVKGWTWIPDNLDNLYSCSCGLSCLWTKSPVLADKPDALFFESSTPPLQRRVGEPLRVYMDLEAGRKRSGREDIYISYHAEDDVQSTYAGALFHNGRNYHVSNKKTEIYLFIGLHLGVFLEGMNLPRNFSAYCHIIHLASA</sequence>
<protein>
    <submittedName>
        <fullName evidence="2">Uncharacterized protein</fullName>
    </submittedName>
</protein>
<reference evidence="2" key="1">
    <citation type="submission" date="2009-08" db="EMBL/GenBank/DDBJ databases">
        <authorList>
            <person name="Cheung F."/>
            <person name="Xiao Y."/>
            <person name="Chan A."/>
            <person name="Moskal W."/>
            <person name="Town C.D."/>
        </authorList>
    </citation>
    <scope>NUCLEOTIDE SEQUENCE</scope>
</reference>
<evidence type="ECO:0000256" key="1">
    <source>
        <dbReference type="SAM" id="SignalP"/>
    </source>
</evidence>
<dbReference type="CAZy" id="GT10">
    <property type="family name" value="Glycosyltransferase Family 10"/>
</dbReference>
<organism evidence="2">
    <name type="scientific">Glycine max</name>
    <name type="common">Soybean</name>
    <name type="synonym">Glycine hispida</name>
    <dbReference type="NCBI Taxonomy" id="3847"/>
    <lineage>
        <taxon>Eukaryota</taxon>
        <taxon>Viridiplantae</taxon>
        <taxon>Streptophyta</taxon>
        <taxon>Embryophyta</taxon>
        <taxon>Tracheophyta</taxon>
        <taxon>Spermatophyta</taxon>
        <taxon>Magnoliopsida</taxon>
        <taxon>eudicotyledons</taxon>
        <taxon>Gunneridae</taxon>
        <taxon>Pentapetalae</taxon>
        <taxon>rosids</taxon>
        <taxon>fabids</taxon>
        <taxon>Fabales</taxon>
        <taxon>Fabaceae</taxon>
        <taxon>Papilionoideae</taxon>
        <taxon>50 kb inversion clade</taxon>
        <taxon>NPAAA clade</taxon>
        <taxon>indigoferoid/millettioid clade</taxon>
        <taxon>Phaseoleae</taxon>
        <taxon>Glycine</taxon>
        <taxon>Glycine subgen. Soja</taxon>
    </lineage>
</organism>
<evidence type="ECO:0000313" key="2">
    <source>
        <dbReference type="EMBL" id="ACU18483.1"/>
    </source>
</evidence>
<dbReference type="AlphaFoldDB" id="C6T9I1"/>
<dbReference type="ExpressionAtlas" id="C6T9I1">
    <property type="expression patterns" value="baseline and differential"/>
</dbReference>
<name>C6T9I1_SOYBN</name>
<feature type="signal peptide" evidence="1">
    <location>
        <begin position="1"/>
        <end position="25"/>
    </location>
</feature>
<dbReference type="SUPFAM" id="SSF53756">
    <property type="entry name" value="UDP-Glycosyltransferase/glycogen phosphorylase"/>
    <property type="match status" value="1"/>
</dbReference>
<proteinExistence type="evidence at transcript level"/>
<keyword evidence="1" id="KW-0732">Signal</keyword>
<feature type="chain" id="PRO_5002971284" evidence="1">
    <location>
        <begin position="26"/>
        <end position="212"/>
    </location>
</feature>
<dbReference type="EMBL" id="BT094152">
    <property type="protein sequence ID" value="ACU18483.1"/>
    <property type="molecule type" value="mRNA"/>
</dbReference>
<accession>C6T9I1</accession>